<sequence>MAEMNTNVTNNSPTLLTRFICISDNHDNYDFTLPDGDILLHSGDFTRNGTEKEIETFLNWLKTLIQYRLKIIIVGNHESKRFYTKKRYKKQPLAIEQLKTDKSLVTNYGIVYLQDQAFQDPLTGWKFYGSGWLSEHCKDPDDIRRQWSKIPSDTDILLTHGPPHSVLDQTANTRHHLGCKELLNSVSSIIKPKLHVFGHVHRGYGQFKNDLELGRTLFVNASLCDSNFRTANLPIVIDLAKDE</sequence>
<organism evidence="3 6">
    <name type="scientific">Rotaria sordida</name>
    <dbReference type="NCBI Taxonomy" id="392033"/>
    <lineage>
        <taxon>Eukaryota</taxon>
        <taxon>Metazoa</taxon>
        <taxon>Spiralia</taxon>
        <taxon>Gnathifera</taxon>
        <taxon>Rotifera</taxon>
        <taxon>Eurotatoria</taxon>
        <taxon>Bdelloidea</taxon>
        <taxon>Philodinida</taxon>
        <taxon>Philodinidae</taxon>
        <taxon>Rotaria</taxon>
    </lineage>
</organism>
<evidence type="ECO:0000313" key="5">
    <source>
        <dbReference type="EMBL" id="CAF4189554.1"/>
    </source>
</evidence>
<dbReference type="CDD" id="cd07379">
    <property type="entry name" value="MPP_239FB"/>
    <property type="match status" value="1"/>
</dbReference>
<dbReference type="EMBL" id="CAJNOT010000053">
    <property type="protein sequence ID" value="CAF0806018.1"/>
    <property type="molecule type" value="Genomic_DNA"/>
</dbReference>
<dbReference type="SUPFAM" id="SSF56300">
    <property type="entry name" value="Metallo-dependent phosphatases"/>
    <property type="match status" value="1"/>
</dbReference>
<dbReference type="InterPro" id="IPR004843">
    <property type="entry name" value="Calcineurin-like_PHP"/>
</dbReference>
<dbReference type="PANTHER" id="PTHR12905:SF0">
    <property type="entry name" value="CALCINEURIN-LIKE PHOSPHOESTERASE DOMAIN-CONTAINING PROTEIN"/>
    <property type="match status" value="1"/>
</dbReference>
<comment type="caution">
    <text evidence="3">The sequence shown here is derived from an EMBL/GenBank/DDBJ whole genome shotgun (WGS) entry which is preliminary data.</text>
</comment>
<feature type="domain" description="Calcineurin-like phosphoesterase" evidence="2">
    <location>
        <begin position="18"/>
        <end position="202"/>
    </location>
</feature>
<dbReference type="EMBL" id="CAJOBD010013344">
    <property type="protein sequence ID" value="CAF4189554.1"/>
    <property type="molecule type" value="Genomic_DNA"/>
</dbReference>
<dbReference type="Proteomes" id="UP000663864">
    <property type="component" value="Unassembled WGS sequence"/>
</dbReference>
<dbReference type="InterPro" id="IPR051693">
    <property type="entry name" value="UPF0046_metallophosphoest"/>
</dbReference>
<evidence type="ECO:0000313" key="4">
    <source>
        <dbReference type="EMBL" id="CAF0915461.1"/>
    </source>
</evidence>
<proteinExistence type="inferred from homology"/>
<protein>
    <recommendedName>
        <fullName evidence="2">Calcineurin-like phosphoesterase domain-containing protein</fullName>
    </recommendedName>
</protein>
<dbReference type="AlphaFoldDB" id="A0A813T925"/>
<name>A0A813T925_9BILA</name>
<evidence type="ECO:0000313" key="3">
    <source>
        <dbReference type="EMBL" id="CAF0806018.1"/>
    </source>
</evidence>
<dbReference type="InterPro" id="IPR029052">
    <property type="entry name" value="Metallo-depent_PP-like"/>
</dbReference>
<accession>A0A813T925</accession>
<keyword evidence="7" id="KW-1185">Reference proteome</keyword>
<dbReference type="Proteomes" id="UP000663870">
    <property type="component" value="Unassembled WGS sequence"/>
</dbReference>
<reference evidence="3" key="1">
    <citation type="submission" date="2021-02" db="EMBL/GenBank/DDBJ databases">
        <authorList>
            <person name="Nowell W R."/>
        </authorList>
    </citation>
    <scope>NUCLEOTIDE SEQUENCE</scope>
</reference>
<gene>
    <name evidence="5" type="ORF">JBS370_LOCUS35950</name>
    <name evidence="4" type="ORF">JXQ802_LOCUS9849</name>
    <name evidence="3" type="ORF">ZHD862_LOCUS2664</name>
</gene>
<evidence type="ECO:0000256" key="1">
    <source>
        <dbReference type="ARBA" id="ARBA00007993"/>
    </source>
</evidence>
<dbReference type="GO" id="GO:0016787">
    <property type="term" value="F:hydrolase activity"/>
    <property type="evidence" value="ECO:0007669"/>
    <property type="project" value="InterPro"/>
</dbReference>
<evidence type="ECO:0000313" key="6">
    <source>
        <dbReference type="Proteomes" id="UP000663864"/>
    </source>
</evidence>
<dbReference type="Proteomes" id="UP000663836">
    <property type="component" value="Unassembled WGS sequence"/>
</dbReference>
<dbReference type="Gene3D" id="3.60.21.10">
    <property type="match status" value="1"/>
</dbReference>
<dbReference type="EMBL" id="CAJNOL010000183">
    <property type="protein sequence ID" value="CAF0915461.1"/>
    <property type="molecule type" value="Genomic_DNA"/>
</dbReference>
<dbReference type="PANTHER" id="PTHR12905">
    <property type="entry name" value="METALLOPHOSPHOESTERASE"/>
    <property type="match status" value="1"/>
</dbReference>
<evidence type="ECO:0000259" key="2">
    <source>
        <dbReference type="Pfam" id="PF00149"/>
    </source>
</evidence>
<dbReference type="Pfam" id="PF00149">
    <property type="entry name" value="Metallophos"/>
    <property type="match status" value="1"/>
</dbReference>
<comment type="similarity">
    <text evidence="1">Belongs to the UPF0046 family.</text>
</comment>
<evidence type="ECO:0000313" key="7">
    <source>
        <dbReference type="Proteomes" id="UP000663870"/>
    </source>
</evidence>